<evidence type="ECO:0000313" key="6">
    <source>
        <dbReference type="Proteomes" id="UP001527925"/>
    </source>
</evidence>
<keyword evidence="1 2" id="KW-0175">Coiled coil</keyword>
<feature type="compositionally biased region" description="Basic and acidic residues" evidence="3">
    <location>
        <begin position="320"/>
        <end position="344"/>
    </location>
</feature>
<feature type="compositionally biased region" description="Low complexity" evidence="3">
    <location>
        <begin position="1060"/>
        <end position="1074"/>
    </location>
</feature>
<feature type="compositionally biased region" description="Low complexity" evidence="3">
    <location>
        <begin position="1018"/>
        <end position="1032"/>
    </location>
</feature>
<feature type="coiled-coil region" evidence="2">
    <location>
        <begin position="344"/>
        <end position="371"/>
    </location>
</feature>
<feature type="compositionally biased region" description="Low complexity" evidence="3">
    <location>
        <begin position="902"/>
        <end position="917"/>
    </location>
</feature>
<feature type="compositionally biased region" description="Acidic residues" evidence="3">
    <location>
        <begin position="1082"/>
        <end position="1092"/>
    </location>
</feature>
<evidence type="ECO:0000256" key="1">
    <source>
        <dbReference type="ARBA" id="ARBA00023054"/>
    </source>
</evidence>
<feature type="compositionally biased region" description="Acidic residues" evidence="3">
    <location>
        <begin position="1005"/>
        <end position="1017"/>
    </location>
</feature>
<feature type="region of interest" description="Disordered" evidence="3">
    <location>
        <begin position="825"/>
        <end position="1159"/>
    </location>
</feature>
<sequence length="1159" mass="126943">MGSSSRRHDHGGRSRSPSPAPGARASSSSALIDGFFFRRRRERLNWRMLAAIDPDQVMKDVRSVPCRLAACGRMTADSTDQVDIESLQEVMENVTFCDIEAEDVRYIDPNFIKLFQLAQLIIEFLLHSQEYLVDQRDEAEAELESLRGRYAKAASEQEKQEAESAAMKKELKTLRKTLYAYQLVAKLPGGLSQNNTTQAVYHAASSVEFQRMADMIERFSTRLVDAERQLRQAALQLRLLFGGMLTRCDFMRAQAALEEMYKQERLRYERELQELKTSVHKQVNDEREALLEEKARFEEYMNRELKRKSHVGQIEDDDDGAAKRAAREPPPKQEPEEQPKPAKTDEIGAEVQRLLQQLAEQQARSQREQESTALSLAAEFDARQQDALEAVQERMAAEMERIRLTLIEQHNDERRTMEEQLQAATREIQEMRAAMQARRSSEAKPKQPTPPHSAQEDADNHPRLPSLTIKIPQPPEPESAPVSQPQSARSEPTPPPLEPTFSDEILMDVEAIAEAAKSTGSMDIPKEDPQTEDELWETVVDAMRKHTETPIQSAPWAKSLFAHPVGAIQDEKNNSSTLADQYLAERGVTSSRIYKEWGINPGIFGEYSELSMQMFAERMQDGDAMPMYKRMRSHLEKQVDSIVSVYLAKAQDPSSTISRRSSMRKASLAFSLGPAPSPNRGSTAGALRRSIQINPVQKVEVFDQSLPVVSPVKRMSFSMPAVGFAATPTASEHGRSHERRASTTTSASTATEGPDDLDVLRAQLAALRASAQSPGSAHKQSFFSNPFKKISGDIARRLFSPKADGQMPSLREEHEAANAGNEQVFEPLEQLPPSPLKKNGTPLKGFFGRIGDLAESPEHDGSSYSGTQSDSPSRSADGESGSSYTGSTQSRSRSPSPPPHLQARQTQQPTQAPPRAASGWGAEPVIKVSVGDTGPLSLKNRPHPHVVIDKARLDSAPTPTATHAFPAAADPPTRRSLTGRGGQGVQQSAPISAPSVSALRSSDGGGDDDDVGIDDLEISSSSLSQEDSLLESIIDEDPIPSNQSSPQYVGTVPAKVIGQATGTAPSSSWTAPAAKGGVAGFDNDDDDDDMDIFDNLPDSDSLTEDPPAAAAGRTSVQMPRPPQPVSNTAAAKPPPPAAQGWAGPPQGVHVMDDLDDFDD</sequence>
<feature type="region of interest" description="Disordered" evidence="3">
    <location>
        <begin position="432"/>
        <end position="501"/>
    </location>
</feature>
<comment type="caution">
    <text evidence="5">The sequence shown here is derived from an EMBL/GenBank/DDBJ whole genome shotgun (WGS) entry which is preliminary data.</text>
</comment>
<feature type="compositionally biased region" description="Low complexity" evidence="3">
    <location>
        <begin position="956"/>
        <end position="971"/>
    </location>
</feature>
<dbReference type="Proteomes" id="UP001527925">
    <property type="component" value="Unassembled WGS sequence"/>
</dbReference>
<gene>
    <name evidence="5" type="ORF">HK105_208350</name>
</gene>
<feature type="compositionally biased region" description="Low complexity" evidence="3">
    <location>
        <begin position="742"/>
        <end position="751"/>
    </location>
</feature>
<feature type="compositionally biased region" description="Low complexity" evidence="3">
    <location>
        <begin position="14"/>
        <end position="27"/>
    </location>
</feature>
<dbReference type="Pfam" id="PF13815">
    <property type="entry name" value="Dzip-like_N"/>
    <property type="match status" value="1"/>
</dbReference>
<dbReference type="PANTHER" id="PTHR21502">
    <property type="entry name" value="ZINC FINGER PROTEIN DZIP1"/>
    <property type="match status" value="1"/>
</dbReference>
<feature type="region of interest" description="Disordered" evidence="3">
    <location>
        <begin position="308"/>
        <end position="344"/>
    </location>
</feature>
<feature type="compositionally biased region" description="Basic and acidic residues" evidence="3">
    <location>
        <begin position="732"/>
        <end position="741"/>
    </location>
</feature>
<feature type="compositionally biased region" description="Basic residues" evidence="3">
    <location>
        <begin position="1"/>
        <end position="10"/>
    </location>
</feature>
<protein>
    <recommendedName>
        <fullName evidence="4">Cilium assembly protein DZIP1 N-terminal domain-containing protein</fullName>
    </recommendedName>
</protein>
<keyword evidence="6" id="KW-1185">Reference proteome</keyword>
<evidence type="ECO:0000256" key="3">
    <source>
        <dbReference type="SAM" id="MobiDB-lite"/>
    </source>
</evidence>
<dbReference type="EMBL" id="JADGIZ020000075">
    <property type="protein sequence ID" value="KAL2912149.1"/>
    <property type="molecule type" value="Genomic_DNA"/>
</dbReference>
<dbReference type="PANTHER" id="PTHR21502:SF3">
    <property type="entry name" value="CILIUM ASSEMBLY PROTEIN DZIP1L"/>
    <property type="match status" value="1"/>
</dbReference>
<dbReference type="InterPro" id="IPR051241">
    <property type="entry name" value="DZIP_RILPL"/>
</dbReference>
<evidence type="ECO:0000259" key="4">
    <source>
        <dbReference type="Pfam" id="PF13815"/>
    </source>
</evidence>
<feature type="compositionally biased region" description="Low complexity" evidence="3">
    <location>
        <begin position="1138"/>
        <end position="1147"/>
    </location>
</feature>
<name>A0ABR4MY22_9FUNG</name>
<dbReference type="InterPro" id="IPR032714">
    <property type="entry name" value="DZIP1_N"/>
</dbReference>
<evidence type="ECO:0000313" key="5">
    <source>
        <dbReference type="EMBL" id="KAL2912149.1"/>
    </source>
</evidence>
<feature type="region of interest" description="Disordered" evidence="3">
    <location>
        <begin position="1"/>
        <end position="27"/>
    </location>
</feature>
<reference evidence="5 6" key="1">
    <citation type="submission" date="2023-09" db="EMBL/GenBank/DDBJ databases">
        <title>Pangenome analysis of Batrachochytrium dendrobatidis and related Chytrids.</title>
        <authorList>
            <person name="Yacoub M.N."/>
            <person name="Stajich J.E."/>
            <person name="James T.Y."/>
        </authorList>
    </citation>
    <scope>NUCLEOTIDE SEQUENCE [LARGE SCALE GENOMIC DNA]</scope>
    <source>
        <strain evidence="5 6">JEL0888</strain>
    </source>
</reference>
<feature type="coiled-coil region" evidence="2">
    <location>
        <begin position="216"/>
        <end position="300"/>
    </location>
</feature>
<feature type="coiled-coil region" evidence="2">
    <location>
        <begin position="129"/>
        <end position="177"/>
    </location>
</feature>
<feature type="region of interest" description="Disordered" evidence="3">
    <location>
        <begin position="727"/>
        <end position="755"/>
    </location>
</feature>
<evidence type="ECO:0000256" key="2">
    <source>
        <dbReference type="SAM" id="Coils"/>
    </source>
</evidence>
<accession>A0ABR4MY22</accession>
<feature type="compositionally biased region" description="Polar residues" evidence="3">
    <location>
        <begin position="481"/>
        <end position="490"/>
    </location>
</feature>
<proteinExistence type="predicted"/>
<feature type="compositionally biased region" description="Polar residues" evidence="3">
    <location>
        <begin position="862"/>
        <end position="889"/>
    </location>
</feature>
<feature type="compositionally biased region" description="Polar residues" evidence="3">
    <location>
        <begin position="985"/>
        <end position="1000"/>
    </location>
</feature>
<organism evidence="5 6">
    <name type="scientific">Polyrhizophydium stewartii</name>
    <dbReference type="NCBI Taxonomy" id="2732419"/>
    <lineage>
        <taxon>Eukaryota</taxon>
        <taxon>Fungi</taxon>
        <taxon>Fungi incertae sedis</taxon>
        <taxon>Chytridiomycota</taxon>
        <taxon>Chytridiomycota incertae sedis</taxon>
        <taxon>Chytridiomycetes</taxon>
        <taxon>Rhizophydiales</taxon>
        <taxon>Rhizophydiales incertae sedis</taxon>
        <taxon>Polyrhizophydium</taxon>
    </lineage>
</organism>
<feature type="domain" description="Cilium assembly protein DZIP1 N-terminal" evidence="4">
    <location>
        <begin position="81"/>
        <end position="172"/>
    </location>
</feature>